<evidence type="ECO:0000256" key="2">
    <source>
        <dbReference type="ARBA" id="ARBA00022670"/>
    </source>
</evidence>
<dbReference type="GO" id="GO:0006508">
    <property type="term" value="P:proteolysis"/>
    <property type="evidence" value="ECO:0007669"/>
    <property type="project" value="UniProtKB-KW"/>
</dbReference>
<evidence type="ECO:0000259" key="9">
    <source>
        <dbReference type="Pfam" id="PF01694"/>
    </source>
</evidence>
<dbReference type="PANTHER" id="PTHR22936:SF69">
    <property type="entry name" value="RHOMBOID-LIKE PROTEIN"/>
    <property type="match status" value="1"/>
</dbReference>
<dbReference type="InterPro" id="IPR022764">
    <property type="entry name" value="Peptidase_S54_rhomboid_dom"/>
</dbReference>
<evidence type="ECO:0000256" key="5">
    <source>
        <dbReference type="ARBA" id="ARBA00022825"/>
    </source>
</evidence>
<evidence type="ECO:0000256" key="6">
    <source>
        <dbReference type="ARBA" id="ARBA00022989"/>
    </source>
</evidence>
<dbReference type="InterPro" id="IPR035952">
    <property type="entry name" value="Rhomboid-like_sf"/>
</dbReference>
<feature type="transmembrane region" description="Helical" evidence="8">
    <location>
        <begin position="82"/>
        <end position="104"/>
    </location>
</feature>
<feature type="transmembrane region" description="Helical" evidence="8">
    <location>
        <begin position="143"/>
        <end position="163"/>
    </location>
</feature>
<dbReference type="Gene3D" id="1.20.1540.10">
    <property type="entry name" value="Rhomboid-like"/>
    <property type="match status" value="1"/>
</dbReference>
<feature type="transmembrane region" description="Helical" evidence="8">
    <location>
        <begin position="116"/>
        <end position="137"/>
    </location>
</feature>
<dbReference type="PANTHER" id="PTHR22936">
    <property type="entry name" value="RHOMBOID-RELATED"/>
    <property type="match status" value="1"/>
</dbReference>
<keyword evidence="4" id="KW-0378">Hydrolase</keyword>
<name>A0A8J6ZAX9_9RHOB</name>
<comment type="caution">
    <text evidence="10">The sequence shown here is derived from an EMBL/GenBank/DDBJ whole genome shotgun (WGS) entry which is preliminary data.</text>
</comment>
<dbReference type="AlphaFoldDB" id="A0A8J6ZAX9"/>
<feature type="transmembrane region" description="Helical" evidence="8">
    <location>
        <begin position="12"/>
        <end position="34"/>
    </location>
</feature>
<feature type="domain" description="Peptidase S54 rhomboid" evidence="9">
    <location>
        <begin position="79"/>
        <end position="217"/>
    </location>
</feature>
<keyword evidence="7 8" id="KW-0472">Membrane</keyword>
<protein>
    <submittedName>
        <fullName evidence="10">Rhomboid family intramembrane serine protease</fullName>
    </submittedName>
</protein>
<dbReference type="EMBL" id="JACVXA010000046">
    <property type="protein sequence ID" value="MBE3639416.1"/>
    <property type="molecule type" value="Genomic_DNA"/>
</dbReference>
<keyword evidence="11" id="KW-1185">Reference proteome</keyword>
<dbReference type="GO" id="GO:0004252">
    <property type="term" value="F:serine-type endopeptidase activity"/>
    <property type="evidence" value="ECO:0007669"/>
    <property type="project" value="InterPro"/>
</dbReference>
<gene>
    <name evidence="10" type="ORF">ICN82_14540</name>
</gene>
<dbReference type="RefSeq" id="WP_193184079.1">
    <property type="nucleotide sequence ID" value="NZ_JACVXA010000046.1"/>
</dbReference>
<dbReference type="GO" id="GO:0016020">
    <property type="term" value="C:membrane"/>
    <property type="evidence" value="ECO:0007669"/>
    <property type="project" value="UniProtKB-SubCell"/>
</dbReference>
<reference evidence="10" key="1">
    <citation type="submission" date="2020-09" db="EMBL/GenBank/DDBJ databases">
        <title>A novel bacterium of genus Mangrovicoccus, isolated from South China Sea.</title>
        <authorList>
            <person name="Huang H."/>
            <person name="Mo K."/>
            <person name="Hu Y."/>
        </authorList>
    </citation>
    <scope>NUCLEOTIDE SEQUENCE</scope>
    <source>
        <strain evidence="10">HB182678</strain>
    </source>
</reference>
<keyword evidence="6 8" id="KW-1133">Transmembrane helix</keyword>
<dbReference type="InterPro" id="IPR002610">
    <property type="entry name" value="Peptidase_S54_rhomboid-like"/>
</dbReference>
<evidence type="ECO:0000313" key="11">
    <source>
        <dbReference type="Proteomes" id="UP000609121"/>
    </source>
</evidence>
<evidence type="ECO:0000256" key="3">
    <source>
        <dbReference type="ARBA" id="ARBA00022692"/>
    </source>
</evidence>
<dbReference type="Proteomes" id="UP000609121">
    <property type="component" value="Unassembled WGS sequence"/>
</dbReference>
<evidence type="ECO:0000256" key="8">
    <source>
        <dbReference type="SAM" id="Phobius"/>
    </source>
</evidence>
<accession>A0A8J6ZAX9</accession>
<evidence type="ECO:0000313" key="10">
    <source>
        <dbReference type="EMBL" id="MBE3639416.1"/>
    </source>
</evidence>
<organism evidence="10 11">
    <name type="scientific">Mangrovicoccus algicola</name>
    <dbReference type="NCBI Taxonomy" id="2771008"/>
    <lineage>
        <taxon>Bacteria</taxon>
        <taxon>Pseudomonadati</taxon>
        <taxon>Pseudomonadota</taxon>
        <taxon>Alphaproteobacteria</taxon>
        <taxon>Rhodobacterales</taxon>
        <taxon>Paracoccaceae</taxon>
        <taxon>Mangrovicoccus</taxon>
    </lineage>
</organism>
<evidence type="ECO:0000256" key="1">
    <source>
        <dbReference type="ARBA" id="ARBA00004141"/>
    </source>
</evidence>
<keyword evidence="3 8" id="KW-0812">Transmembrane</keyword>
<proteinExistence type="predicted"/>
<keyword evidence="5" id="KW-0720">Serine protease</keyword>
<feature type="transmembrane region" description="Helical" evidence="8">
    <location>
        <begin position="175"/>
        <end position="193"/>
    </location>
</feature>
<dbReference type="SUPFAM" id="SSF144091">
    <property type="entry name" value="Rhomboid-like"/>
    <property type="match status" value="1"/>
</dbReference>
<feature type="transmembrane region" description="Helical" evidence="8">
    <location>
        <begin position="199"/>
        <end position="221"/>
    </location>
</feature>
<evidence type="ECO:0000256" key="7">
    <source>
        <dbReference type="ARBA" id="ARBA00023136"/>
    </source>
</evidence>
<sequence>MSLRPQSRPPAAVNPLPASVLGLAVVIFGIECLFELADRGIIGGTGGMGLRLGALEHFAFYGQALDWMLTNQRFPPELLARLVTYPLLHVGFVQAVMACVFILAIGKMVGEAFGNVAVLAIFFGASVGGALAYGLILDATYPLIGAFPGVYGLIGGFTFMQWVRQKAVGESQMRAFQLIGLLLAIQLIFGALFGAGQEWVADIAGFVCGFGLSFLFVPGGWARLRDRLRSR</sequence>
<comment type="subcellular location">
    <subcellularLocation>
        <location evidence="1">Membrane</location>
        <topology evidence="1">Multi-pass membrane protein</topology>
    </subcellularLocation>
</comment>
<dbReference type="Pfam" id="PF01694">
    <property type="entry name" value="Rhomboid"/>
    <property type="match status" value="1"/>
</dbReference>
<keyword evidence="2 10" id="KW-0645">Protease</keyword>
<evidence type="ECO:0000256" key="4">
    <source>
        <dbReference type="ARBA" id="ARBA00022801"/>
    </source>
</evidence>
<feature type="transmembrane region" description="Helical" evidence="8">
    <location>
        <begin position="41"/>
        <end position="62"/>
    </location>
</feature>